<evidence type="ECO:0000313" key="3">
    <source>
        <dbReference type="Proteomes" id="UP001190926"/>
    </source>
</evidence>
<dbReference type="InterPro" id="IPR018289">
    <property type="entry name" value="MULE_transposase_dom"/>
</dbReference>
<organism evidence="2 3">
    <name type="scientific">Perilla frutescens var. hirtella</name>
    <name type="common">Perilla citriodora</name>
    <name type="synonym">Perilla setoyensis</name>
    <dbReference type="NCBI Taxonomy" id="608512"/>
    <lineage>
        <taxon>Eukaryota</taxon>
        <taxon>Viridiplantae</taxon>
        <taxon>Streptophyta</taxon>
        <taxon>Embryophyta</taxon>
        <taxon>Tracheophyta</taxon>
        <taxon>Spermatophyta</taxon>
        <taxon>Magnoliopsida</taxon>
        <taxon>eudicotyledons</taxon>
        <taxon>Gunneridae</taxon>
        <taxon>Pentapetalae</taxon>
        <taxon>asterids</taxon>
        <taxon>lamiids</taxon>
        <taxon>Lamiales</taxon>
        <taxon>Lamiaceae</taxon>
        <taxon>Nepetoideae</taxon>
        <taxon>Elsholtzieae</taxon>
        <taxon>Perilla</taxon>
    </lineage>
</organism>
<accession>A0AAD4PD23</accession>
<reference evidence="2 3" key="1">
    <citation type="journal article" date="2021" name="Nat. Commun.">
        <title>Incipient diploidization of the medicinal plant Perilla within 10,000 years.</title>
        <authorList>
            <person name="Zhang Y."/>
            <person name="Shen Q."/>
            <person name="Leng L."/>
            <person name="Zhang D."/>
            <person name="Chen S."/>
            <person name="Shi Y."/>
            <person name="Ning Z."/>
            <person name="Chen S."/>
        </authorList>
    </citation>
    <scope>NUCLEOTIDE SEQUENCE [LARGE SCALE GENOMIC DNA]</scope>
    <source>
        <strain evidence="3">cv. PC099</strain>
    </source>
</reference>
<name>A0AAD4PD23_PERFH</name>
<evidence type="ECO:0000259" key="1">
    <source>
        <dbReference type="Pfam" id="PF10551"/>
    </source>
</evidence>
<comment type="caution">
    <text evidence="2">The sequence shown here is derived from an EMBL/GenBank/DDBJ whole genome shotgun (WGS) entry which is preliminary data.</text>
</comment>
<dbReference type="Proteomes" id="UP001190926">
    <property type="component" value="Unassembled WGS sequence"/>
</dbReference>
<protein>
    <recommendedName>
        <fullName evidence="1">MULE transposase domain-containing protein</fullName>
    </recommendedName>
</protein>
<evidence type="ECO:0000313" key="2">
    <source>
        <dbReference type="EMBL" id="KAH6835854.1"/>
    </source>
</evidence>
<proteinExistence type="predicted"/>
<keyword evidence="3" id="KW-1185">Reference proteome</keyword>
<sequence>MNSALLFTFDYEVNKNDQLRCLFWADPTSRRNFSLFGDVVSFDATYRTNKYSMIFSPFTGKNNHGKLVTFGTTLMSGEDAECYSWILQKFKDCMGGSPSLIIIDQDLGLKVVVRQVLSDTKYRLYFEVIWNEIMVEFGLANDSWFKTLYDIREDWVSAYFRDLPMSGLCRTTSISESVNSFYSKFLRSKSNLIEFLMNFDSALDSQIHTHAYLDSVDESSMPQLKMPFVFEKHATTDYTRNKIYEVQKEIEDACYVCPVCNILENGSVVVLEVKDGFSATNKVVHNKIEDSTTYSYLKFNL</sequence>
<dbReference type="AlphaFoldDB" id="A0AAD4PD23"/>
<feature type="domain" description="MULE transposase" evidence="1">
    <location>
        <begin position="39"/>
        <end position="123"/>
    </location>
</feature>
<dbReference type="Pfam" id="PF10551">
    <property type="entry name" value="MULE"/>
    <property type="match status" value="1"/>
</dbReference>
<dbReference type="PANTHER" id="PTHR47718">
    <property type="entry name" value="OS01G0519700 PROTEIN"/>
    <property type="match status" value="1"/>
</dbReference>
<dbReference type="EMBL" id="SDAM02000032">
    <property type="protein sequence ID" value="KAH6835854.1"/>
    <property type="molecule type" value="Genomic_DNA"/>
</dbReference>
<dbReference type="PANTHER" id="PTHR47718:SF18">
    <property type="entry name" value="PROTEIN FAR1-RELATED SEQUENCE 5-LIKE"/>
    <property type="match status" value="1"/>
</dbReference>
<gene>
    <name evidence="2" type="ORF">C2S53_012536</name>
</gene>